<dbReference type="InterPro" id="IPR001623">
    <property type="entry name" value="DnaJ_domain"/>
</dbReference>
<proteinExistence type="predicted"/>
<name>A0A7S3LLA6_9STRA</name>
<dbReference type="Pfam" id="PF00226">
    <property type="entry name" value="DnaJ"/>
    <property type="match status" value="1"/>
</dbReference>
<feature type="compositionally biased region" description="Basic and acidic residues" evidence="1">
    <location>
        <begin position="211"/>
        <end position="223"/>
    </location>
</feature>
<sequence length="245" mass="27719">MSQKRVDLSSSDSEENEMSEHLRKPFDLYKALGIPNSEKTNGDRVRSAYCKLSYKYYPQSDDAGDKKFHRIGLAFLTFSDTELRRIYDAAGYEGLLKSEEYSEVSIFTKCPYEVHENFFAGVNAEDKEWLLLNGPHEVSDHENDNDDSESDDEVESIDNVVIETSGNSEAKNSDKIDPEKVEEILNKPPPLPEGAALKYGHLLDSSPISGKGEDPWLDIHKSISDQNLKPQPESEQVTVKRQKLM</sequence>
<feature type="region of interest" description="Disordered" evidence="1">
    <location>
        <begin position="1"/>
        <end position="22"/>
    </location>
</feature>
<protein>
    <recommendedName>
        <fullName evidence="2">J domain-containing protein</fullName>
    </recommendedName>
</protein>
<feature type="domain" description="J" evidence="2">
    <location>
        <begin position="27"/>
        <end position="91"/>
    </location>
</feature>
<dbReference type="InterPro" id="IPR036869">
    <property type="entry name" value="J_dom_sf"/>
</dbReference>
<dbReference type="PROSITE" id="PS50076">
    <property type="entry name" value="DNAJ_2"/>
    <property type="match status" value="1"/>
</dbReference>
<organism evidence="3">
    <name type="scientific">Aplanochytrium stocchinoi</name>
    <dbReference type="NCBI Taxonomy" id="215587"/>
    <lineage>
        <taxon>Eukaryota</taxon>
        <taxon>Sar</taxon>
        <taxon>Stramenopiles</taxon>
        <taxon>Bigyra</taxon>
        <taxon>Labyrinthulomycetes</taxon>
        <taxon>Thraustochytrida</taxon>
        <taxon>Thraustochytriidae</taxon>
        <taxon>Aplanochytrium</taxon>
    </lineage>
</organism>
<dbReference type="EMBL" id="HBIN01007030">
    <property type="protein sequence ID" value="CAE0434849.1"/>
    <property type="molecule type" value="Transcribed_RNA"/>
</dbReference>
<evidence type="ECO:0000259" key="2">
    <source>
        <dbReference type="PROSITE" id="PS50076"/>
    </source>
</evidence>
<feature type="compositionally biased region" description="Polar residues" evidence="1">
    <location>
        <begin position="224"/>
        <end position="239"/>
    </location>
</feature>
<accession>A0A7S3LLA6</accession>
<reference evidence="3" key="1">
    <citation type="submission" date="2021-01" db="EMBL/GenBank/DDBJ databases">
        <authorList>
            <person name="Corre E."/>
            <person name="Pelletier E."/>
            <person name="Niang G."/>
            <person name="Scheremetjew M."/>
            <person name="Finn R."/>
            <person name="Kale V."/>
            <person name="Holt S."/>
            <person name="Cochrane G."/>
            <person name="Meng A."/>
            <person name="Brown T."/>
            <person name="Cohen L."/>
        </authorList>
    </citation>
    <scope>NUCLEOTIDE SEQUENCE</scope>
    <source>
        <strain evidence="3">GSBS06</strain>
    </source>
</reference>
<feature type="region of interest" description="Disordered" evidence="1">
    <location>
        <begin position="202"/>
        <end position="245"/>
    </location>
</feature>
<evidence type="ECO:0000313" key="3">
    <source>
        <dbReference type="EMBL" id="CAE0434849.1"/>
    </source>
</evidence>
<gene>
    <name evidence="3" type="ORF">ASTO00021_LOCUS5145</name>
</gene>
<feature type="compositionally biased region" description="Acidic residues" evidence="1">
    <location>
        <begin position="143"/>
        <end position="155"/>
    </location>
</feature>
<dbReference type="SUPFAM" id="SSF46565">
    <property type="entry name" value="Chaperone J-domain"/>
    <property type="match status" value="1"/>
</dbReference>
<dbReference type="Gene3D" id="1.10.287.110">
    <property type="entry name" value="DnaJ domain"/>
    <property type="match status" value="1"/>
</dbReference>
<feature type="region of interest" description="Disordered" evidence="1">
    <location>
        <begin position="136"/>
        <end position="155"/>
    </location>
</feature>
<evidence type="ECO:0000256" key="1">
    <source>
        <dbReference type="SAM" id="MobiDB-lite"/>
    </source>
</evidence>
<dbReference type="AlphaFoldDB" id="A0A7S3LLA6"/>